<dbReference type="PANTHER" id="PTHR42695">
    <property type="entry name" value="GLUTAMINE AMIDOTRANSFERASE YLR126C-RELATED"/>
    <property type="match status" value="1"/>
</dbReference>
<reference evidence="2 3" key="1">
    <citation type="submission" date="2021-03" db="EMBL/GenBank/DDBJ databases">
        <title>Five novel Rahnella species.</title>
        <authorList>
            <person name="Brady C."/>
            <person name="Asselin J."/>
            <person name="Beer S."/>
            <person name="Bruberg M.B."/>
            <person name="Crampton B."/>
            <person name="Venter S."/>
            <person name="Arnold D."/>
            <person name="Denman S."/>
        </authorList>
    </citation>
    <scope>NUCLEOTIDE SEQUENCE [LARGE SCALE GENOMIC DNA]</scope>
    <source>
        <strain evidence="2 3">L72c</strain>
    </source>
</reference>
<dbReference type="Pfam" id="PF00117">
    <property type="entry name" value="GATase"/>
    <property type="match status" value="1"/>
</dbReference>
<comment type="caution">
    <text evidence="2">The sequence shown here is derived from an EMBL/GenBank/DDBJ whole genome shotgun (WGS) entry which is preliminary data.</text>
</comment>
<dbReference type="InterPro" id="IPR044992">
    <property type="entry name" value="ChyE-like"/>
</dbReference>
<sequence>MRVHFIIHESFEAPGAYEIWAREHGHHVTCSRVYAGDALPSGVDDIDFLIVMGGPQDPATTAEECTHFDAKAEQAVIAAAVRAGKAVIGICLGSQLIGEALGAPFDHSPEKEIGKFPVSLTQAGQQHALFAHFGQTLEVGHWHNDMPGLTPDATVIAYSEGCPRQIVAYSSLVYGFQCHMELTPQVVELLIANSENDLSRAAEYRFVHTPAELRAHDYQEMNQALFTFLDKLADRYSQSRK</sequence>
<keyword evidence="3" id="KW-1185">Reference proteome</keyword>
<name>A0ABS6KVS5_9GAMM</name>
<feature type="domain" description="Glutamine amidotransferase" evidence="1">
    <location>
        <begin position="43"/>
        <end position="185"/>
    </location>
</feature>
<organism evidence="2 3">
    <name type="scientific">Rahnella perminowiae</name>
    <dbReference type="NCBI Taxonomy" id="2816244"/>
    <lineage>
        <taxon>Bacteria</taxon>
        <taxon>Pseudomonadati</taxon>
        <taxon>Pseudomonadota</taxon>
        <taxon>Gammaproteobacteria</taxon>
        <taxon>Enterobacterales</taxon>
        <taxon>Yersiniaceae</taxon>
        <taxon>Rahnella</taxon>
    </lineage>
</organism>
<dbReference type="Proteomes" id="UP000699865">
    <property type="component" value="Unassembled WGS sequence"/>
</dbReference>
<evidence type="ECO:0000259" key="1">
    <source>
        <dbReference type="Pfam" id="PF00117"/>
    </source>
</evidence>
<gene>
    <name evidence="2" type="ORF">J1786_01900</name>
</gene>
<dbReference type="PROSITE" id="PS51273">
    <property type="entry name" value="GATASE_TYPE_1"/>
    <property type="match status" value="1"/>
</dbReference>
<dbReference type="EMBL" id="JAFMOU010000054">
    <property type="protein sequence ID" value="MBU9833590.1"/>
    <property type="molecule type" value="Genomic_DNA"/>
</dbReference>
<keyword evidence="2" id="KW-0315">Glutamine amidotransferase</keyword>
<accession>A0ABS6KVS5</accession>
<proteinExistence type="predicted"/>
<dbReference type="InterPro" id="IPR017926">
    <property type="entry name" value="GATASE"/>
</dbReference>
<dbReference type="CDD" id="cd01741">
    <property type="entry name" value="GATase1_1"/>
    <property type="match status" value="1"/>
</dbReference>
<evidence type="ECO:0000313" key="2">
    <source>
        <dbReference type="EMBL" id="MBU9833590.1"/>
    </source>
</evidence>
<dbReference type="PANTHER" id="PTHR42695:SF5">
    <property type="entry name" value="GLUTAMINE AMIDOTRANSFERASE YLR126C-RELATED"/>
    <property type="match status" value="1"/>
</dbReference>
<protein>
    <submittedName>
        <fullName evidence="2">Type 1 glutamine amidotransferase</fullName>
    </submittedName>
</protein>
<evidence type="ECO:0000313" key="3">
    <source>
        <dbReference type="Proteomes" id="UP000699865"/>
    </source>
</evidence>
<dbReference type="NCBIfam" id="NF006098">
    <property type="entry name" value="PRK08250.1"/>
    <property type="match status" value="1"/>
</dbReference>
<dbReference type="RefSeq" id="WP_217137530.1">
    <property type="nucleotide sequence ID" value="NZ_JAFMOU010000054.1"/>
</dbReference>